<feature type="compositionally biased region" description="Basic and acidic residues" evidence="1">
    <location>
        <begin position="560"/>
        <end position="571"/>
    </location>
</feature>
<feature type="domain" description="TraI-like C-terminal" evidence="4">
    <location>
        <begin position="783"/>
        <end position="867"/>
    </location>
</feature>
<feature type="compositionally biased region" description="Low complexity" evidence="1">
    <location>
        <begin position="572"/>
        <end position="583"/>
    </location>
</feature>
<evidence type="ECO:0000313" key="7">
    <source>
        <dbReference type="Proteomes" id="UP000002412"/>
    </source>
</evidence>
<keyword evidence="6" id="KW-0614">Plasmid</keyword>
<dbReference type="InterPro" id="IPR040677">
    <property type="entry name" value="LPD7"/>
</dbReference>
<organism evidence="6 7">
    <name type="scientific">Yersinia pseudotuberculosis serotype O:1b (strain IP 31758)</name>
    <dbReference type="NCBI Taxonomy" id="349747"/>
    <lineage>
        <taxon>Bacteria</taxon>
        <taxon>Pseudomonadati</taxon>
        <taxon>Pseudomonadota</taxon>
        <taxon>Gammaproteobacteria</taxon>
        <taxon>Enterobacterales</taxon>
        <taxon>Yersiniaceae</taxon>
        <taxon>Yersinia</taxon>
    </lineage>
</organism>
<evidence type="ECO:0000313" key="6">
    <source>
        <dbReference type="EMBL" id="ABS45618.1"/>
    </source>
</evidence>
<dbReference type="AlphaFoldDB" id="A0A0U1QTA9"/>
<evidence type="ECO:0000259" key="3">
    <source>
        <dbReference type="Pfam" id="PF18821"/>
    </source>
</evidence>
<dbReference type="Pfam" id="PF22287">
    <property type="entry name" value="TraI-like_C"/>
    <property type="match status" value="1"/>
</dbReference>
<dbReference type="EMBL" id="CP000718">
    <property type="protein sequence ID" value="ABS45618.1"/>
    <property type="molecule type" value="Genomic_DNA"/>
</dbReference>
<evidence type="ECO:0000259" key="2">
    <source>
        <dbReference type="Pfam" id="PF03432"/>
    </source>
</evidence>
<feature type="domain" description="Large polyvalent protein-associated" evidence="3">
    <location>
        <begin position="465"/>
        <end position="550"/>
    </location>
</feature>
<feature type="compositionally biased region" description="Basic and acidic residues" evidence="1">
    <location>
        <begin position="591"/>
        <end position="605"/>
    </location>
</feature>
<geneLocation type="plasmid" evidence="7">
    <name>plasmid_59kb</name>
</geneLocation>
<proteinExistence type="predicted"/>
<feature type="domain" description="MobA/VirD2-like nuclease" evidence="2">
    <location>
        <begin position="22"/>
        <end position="154"/>
    </location>
</feature>
<sequence length="873" mass="97939">MIIRHIPMKSVKRSSYSGLTKYITNEQGKQERVGDINITNCNSEDVDWAINEIQATQKLNTRATGDKTYHLFISFPAGESPSADILKDIEARVCSSIGYGEHQRVSAVHHDTDNLHIHISINKIHPSKHTLHEPYRAYSTFGDIAGKLEIEHGLQQTNHTAKKVGAENRAHDMEHHAGVESLLSWVKRECLESIRNSKSWGELHQVIQNNGLELRESGNGLIITDQQGIAVKASSVSRDISKGKLEVKLGKFEKPQPQNKRSPKNNIGHSKRPRVGKVGQQPPPRSRHRFHRLGNIDSIDIDNGPRYKKEPIRMKANTTELYAKYKAEQSNVSAIRTAQWVAARNKKNRAIEAAKRTGRLKRAAIKLLNGKGVNKKALYSLTSRTVKIDVEKAKAEYLKERKVIYEKCRRQAWADWLKSNATEGNKEALSALRSRESRQKLKGNTVTGKQADKNNSTPISDITPDNITKTGTVIYRVGDSAIRDDGDSLKVSRGASQDGLEAALHMAIKRYGENISVNGSDEFKEKIVQAAVKAKLNIKFDDTDLELRRQFVMSQQATKEQTHDSRTDSRTTNRSSIRTIATRGTRGASIRKRESGGRNARDIKPYTRSVGRTPPPEKTHNLRNLSELDMVQHTNRSEVLLPSYVSSNVEQQGTKSNDGMRWGVRRARGVIHKRRSIDDKSRDIRPQVARVGKAPPPNSQNKWRHLSQLNNLELDLKAIRPLVARVGTTPPPLSQNRLRSLSELRKVELAQGVKKIQPPVNKSPLADFIPQKVISTLSTGQVAADKYVNEREAKRGKGFDIVKHYRYNDYKGGASFAGIRQIDSESLALLKCDDHVIVMPVEAATVRRLKRLSIGDEVIVTEKGVIKTKGRSR</sequence>
<evidence type="ECO:0000259" key="5">
    <source>
        <dbReference type="Pfam" id="PF22863"/>
    </source>
</evidence>
<gene>
    <name evidence="6" type="ordered locus">YpsIP31758_A0026</name>
</gene>
<dbReference type="HOGENOM" id="CLU_022651_0_0_6"/>
<reference evidence="6 7" key="1">
    <citation type="journal article" date="2007" name="PLoS Genet.">
        <title>The complete genome sequence of Yersinia pseudotuberculosis IP31758, the causative agent of Far East scarlet-like fever.</title>
        <authorList>
            <person name="Eppinger M."/>
            <person name="Rosovitz M.J."/>
            <person name="Fricke W.F."/>
            <person name="Rasko D.A."/>
            <person name="Kokorina G."/>
            <person name="Fayolle C."/>
            <person name="Lindler L.E."/>
            <person name="Carniel E."/>
            <person name="Ravel J."/>
        </authorList>
    </citation>
    <scope>NUCLEOTIDE SEQUENCE [LARGE SCALE GENOMIC DNA]</scope>
    <source>
        <strain evidence="6 7">IP 31758</strain>
        <plasmid evidence="7">Plasmid plasmid_59kb</plasmid>
    </source>
</reference>
<evidence type="ECO:0000259" key="4">
    <source>
        <dbReference type="Pfam" id="PF22287"/>
    </source>
</evidence>
<feature type="compositionally biased region" description="Polar residues" evidence="1">
    <location>
        <begin position="256"/>
        <end position="268"/>
    </location>
</feature>
<dbReference type="RefSeq" id="WP_011988462.1">
    <property type="nucleotide sequence ID" value="NC_009704.1"/>
</dbReference>
<dbReference type="Proteomes" id="UP000002412">
    <property type="component" value="Plasmid p_59kb"/>
</dbReference>
<name>A0A0U1QTA9_YERP3</name>
<dbReference type="Pfam" id="PF18821">
    <property type="entry name" value="LPD7"/>
    <property type="match status" value="1"/>
</dbReference>
<dbReference type="InterPro" id="IPR054462">
    <property type="entry name" value="TraI_M"/>
</dbReference>
<protein>
    <submittedName>
        <fullName evidence="6">Conjugal transfer protein TraI</fullName>
    </submittedName>
</protein>
<dbReference type="InterPro" id="IPR049751">
    <property type="entry name" value="TraI/MobA_relaxases"/>
</dbReference>
<feature type="region of interest" description="Disordered" evidence="1">
    <location>
        <begin position="554"/>
        <end position="621"/>
    </location>
</feature>
<dbReference type="KEGG" id="ypi:YpsIP31758_A0026"/>
<dbReference type="Pfam" id="PF03432">
    <property type="entry name" value="Relaxase"/>
    <property type="match status" value="1"/>
</dbReference>
<dbReference type="NCBIfam" id="NF041893">
    <property type="entry name" value="TraI_MobP_relax"/>
    <property type="match status" value="1"/>
</dbReference>
<feature type="compositionally biased region" description="Polar residues" evidence="1">
    <location>
        <begin position="442"/>
        <end position="462"/>
    </location>
</feature>
<feature type="region of interest" description="Disordered" evidence="1">
    <location>
        <begin position="247"/>
        <end position="290"/>
    </location>
</feature>
<feature type="region of interest" description="Disordered" evidence="1">
    <location>
        <begin position="431"/>
        <end position="462"/>
    </location>
</feature>
<feature type="domain" description="TraI-like middle" evidence="5">
    <location>
        <begin position="167"/>
        <end position="254"/>
    </location>
</feature>
<dbReference type="Pfam" id="PF22863">
    <property type="entry name" value="TraI_middle"/>
    <property type="match status" value="1"/>
</dbReference>
<dbReference type="InterPro" id="IPR054461">
    <property type="entry name" value="TraI-like_C"/>
</dbReference>
<accession>A0A0U1QTA9</accession>
<evidence type="ECO:0000256" key="1">
    <source>
        <dbReference type="SAM" id="MobiDB-lite"/>
    </source>
</evidence>
<dbReference type="InterPro" id="IPR005094">
    <property type="entry name" value="Endonuclease_MobA/VirD2"/>
</dbReference>